<reference evidence="1 2" key="1">
    <citation type="submission" date="2016-08" db="EMBL/GenBank/DDBJ databases">
        <title>A Parts List for Fungal Cellulosomes Revealed by Comparative Genomics.</title>
        <authorList>
            <consortium name="DOE Joint Genome Institute"/>
            <person name="Haitjema C.H."/>
            <person name="Gilmore S.P."/>
            <person name="Henske J.K."/>
            <person name="Solomon K.V."/>
            <person name="De Groot R."/>
            <person name="Kuo A."/>
            <person name="Mondo S.J."/>
            <person name="Salamov A.A."/>
            <person name="Labutti K."/>
            <person name="Zhao Z."/>
            <person name="Chiniquy J."/>
            <person name="Barry K."/>
            <person name="Brewer H.M."/>
            <person name="Purvine S.O."/>
            <person name="Wright A.T."/>
            <person name="Boxma B."/>
            <person name="Van Alen T."/>
            <person name="Hackstein J.H."/>
            <person name="Baker S.E."/>
            <person name="Grigoriev I.V."/>
            <person name="O'Malley M.A."/>
        </authorList>
    </citation>
    <scope>NUCLEOTIDE SEQUENCE [LARGE SCALE GENOMIC DNA]</scope>
    <source>
        <strain evidence="1 2">G1</strain>
    </source>
</reference>
<dbReference type="SUPFAM" id="SSF49562">
    <property type="entry name" value="C2 domain (Calcium/lipid-binding domain, CaLB)"/>
    <property type="match status" value="1"/>
</dbReference>
<comment type="caution">
    <text evidence="1">The sequence shown here is derived from an EMBL/GenBank/DDBJ whole genome shotgun (WGS) entry which is preliminary data.</text>
</comment>
<organism evidence="1 2">
    <name type="scientific">Neocallimastix californiae</name>
    <dbReference type="NCBI Taxonomy" id="1754190"/>
    <lineage>
        <taxon>Eukaryota</taxon>
        <taxon>Fungi</taxon>
        <taxon>Fungi incertae sedis</taxon>
        <taxon>Chytridiomycota</taxon>
        <taxon>Chytridiomycota incertae sedis</taxon>
        <taxon>Neocallimastigomycetes</taxon>
        <taxon>Neocallimastigales</taxon>
        <taxon>Neocallimastigaceae</taxon>
        <taxon>Neocallimastix</taxon>
    </lineage>
</organism>
<proteinExistence type="predicted"/>
<gene>
    <name evidence="1" type="ORF">LY90DRAFT_499137</name>
</gene>
<dbReference type="EMBL" id="MCOG01000004">
    <property type="protein sequence ID" value="ORY85207.1"/>
    <property type="molecule type" value="Genomic_DNA"/>
</dbReference>
<dbReference type="AlphaFoldDB" id="A0A1Y2FNM9"/>
<keyword evidence="2" id="KW-1185">Reference proteome</keyword>
<evidence type="ECO:0000313" key="1">
    <source>
        <dbReference type="EMBL" id="ORY85207.1"/>
    </source>
</evidence>
<accession>A0A1Y2FNM9</accession>
<dbReference type="InterPro" id="IPR035892">
    <property type="entry name" value="C2_domain_sf"/>
</dbReference>
<dbReference type="STRING" id="1754190.A0A1Y2FNM9"/>
<name>A0A1Y2FNM9_9FUNG</name>
<dbReference type="OrthoDB" id="5855668at2759"/>
<dbReference type="Proteomes" id="UP000193920">
    <property type="component" value="Unassembled WGS sequence"/>
</dbReference>
<sequence length="111" mass="12833">MACLTDAKICAEPESIEFTKDYSNTEGVTYAPNSKVEIKIRCENLSSKFNPKVFVFFEERVYNYGVPESKWLLVGSTETAKNEQNPSFAKSFVFEYYFQYVKKSSNLKSIY</sequence>
<protein>
    <submittedName>
        <fullName evidence="1">Uncharacterized protein</fullName>
    </submittedName>
</protein>
<evidence type="ECO:0000313" key="2">
    <source>
        <dbReference type="Proteomes" id="UP000193920"/>
    </source>
</evidence>